<dbReference type="InterPro" id="IPR036388">
    <property type="entry name" value="WH-like_DNA-bd_sf"/>
</dbReference>
<dbReference type="PANTHER" id="PTHR30136:SF35">
    <property type="entry name" value="HTH-TYPE TRANSCRIPTIONAL REGULATOR RV1719"/>
    <property type="match status" value="1"/>
</dbReference>
<dbReference type="HOGENOM" id="CLU_062618_6_3_6"/>
<organism evidence="6 7">
    <name type="scientific">Musicola paradisiaca (strain Ech703)</name>
    <name type="common">Dickeya paradisiaca</name>
    <name type="synonym">Dickeya dadantii</name>
    <dbReference type="NCBI Taxonomy" id="579405"/>
    <lineage>
        <taxon>Bacteria</taxon>
        <taxon>Pseudomonadati</taxon>
        <taxon>Pseudomonadota</taxon>
        <taxon>Gammaproteobacteria</taxon>
        <taxon>Enterobacterales</taxon>
        <taxon>Pectobacteriaceae</taxon>
        <taxon>Musicola</taxon>
    </lineage>
</organism>
<dbReference type="InterPro" id="IPR036390">
    <property type="entry name" value="WH_DNA-bd_sf"/>
</dbReference>
<gene>
    <name evidence="6" type="ordered locus">Dd703_1222</name>
</gene>
<dbReference type="PROSITE" id="PS51078">
    <property type="entry name" value="ICLR_ED"/>
    <property type="match status" value="1"/>
</dbReference>
<dbReference type="KEGG" id="dda:Dd703_1222"/>
<feature type="domain" description="IclR-ED" evidence="5">
    <location>
        <begin position="66"/>
        <end position="244"/>
    </location>
</feature>
<evidence type="ECO:0000259" key="4">
    <source>
        <dbReference type="PROSITE" id="PS51077"/>
    </source>
</evidence>
<evidence type="ECO:0000259" key="5">
    <source>
        <dbReference type="PROSITE" id="PS51078"/>
    </source>
</evidence>
<proteinExistence type="predicted"/>
<dbReference type="SUPFAM" id="SSF55781">
    <property type="entry name" value="GAF domain-like"/>
    <property type="match status" value="1"/>
</dbReference>
<dbReference type="InterPro" id="IPR011991">
    <property type="entry name" value="ArsR-like_HTH"/>
</dbReference>
<dbReference type="Proteomes" id="UP000002734">
    <property type="component" value="Chromosome"/>
</dbReference>
<dbReference type="InterPro" id="IPR029016">
    <property type="entry name" value="GAF-like_dom_sf"/>
</dbReference>
<sequence length="244" mass="26777">MQKSGGIQVISKAVKILRLLGSQGMSLGDLARQADLPRSTVQRIIDTLAEENLVETGVCGVRLGWGISELAQNAYSNVAARLRHPLEKLFESTRETVDISTFHGREVLFLDRIICDQAVRVVPVYDRLKPMYAMANGKAMLSLMTDEEIVRLVNNDLSALTENTITGIDPLLEEIHQIRATGVAIDRQEHAEGVCAIGIPLVVPGKQTHAISVVVPSYRFEARLPAIRDALENTREACRTLLAG</sequence>
<evidence type="ECO:0000256" key="1">
    <source>
        <dbReference type="ARBA" id="ARBA00023015"/>
    </source>
</evidence>
<dbReference type="EMBL" id="CP001654">
    <property type="protein sequence ID" value="ACS85026.1"/>
    <property type="molecule type" value="Genomic_DNA"/>
</dbReference>
<evidence type="ECO:0000313" key="6">
    <source>
        <dbReference type="EMBL" id="ACS85026.1"/>
    </source>
</evidence>
<reference evidence="6" key="1">
    <citation type="submission" date="2009-06" db="EMBL/GenBank/DDBJ databases">
        <title>Complete sequence of Dickeya dadantii Ech703.</title>
        <authorList>
            <consortium name="US DOE Joint Genome Institute"/>
            <person name="Lucas S."/>
            <person name="Copeland A."/>
            <person name="Lapidus A."/>
            <person name="Glavina del Rio T."/>
            <person name="Dalin E."/>
            <person name="Tice H."/>
            <person name="Bruce D."/>
            <person name="Goodwin L."/>
            <person name="Pitluck S."/>
            <person name="Chertkov O."/>
            <person name="Brettin T."/>
            <person name="Detter J.C."/>
            <person name="Han C."/>
            <person name="Larimer F."/>
            <person name="Land M."/>
            <person name="Hauser L."/>
            <person name="Kyrpides N."/>
            <person name="Mikhailova N."/>
            <person name="Balakrishnan V."/>
            <person name="Glasner J."/>
            <person name="Perna N.T."/>
        </authorList>
    </citation>
    <scope>NUCLEOTIDE SEQUENCE [LARGE SCALE GENOMIC DNA]</scope>
    <source>
        <strain evidence="6">Ech703</strain>
    </source>
</reference>
<evidence type="ECO:0000256" key="2">
    <source>
        <dbReference type="ARBA" id="ARBA00023125"/>
    </source>
</evidence>
<dbReference type="SUPFAM" id="SSF46785">
    <property type="entry name" value="Winged helix' DNA-binding domain"/>
    <property type="match status" value="1"/>
</dbReference>
<name>C6CCY5_MUSP7</name>
<dbReference type="PROSITE" id="PS51077">
    <property type="entry name" value="HTH_ICLR"/>
    <property type="match status" value="1"/>
</dbReference>
<dbReference type="PANTHER" id="PTHR30136">
    <property type="entry name" value="HELIX-TURN-HELIX TRANSCRIPTIONAL REGULATOR, ICLR FAMILY"/>
    <property type="match status" value="1"/>
</dbReference>
<dbReference type="GO" id="GO:0045892">
    <property type="term" value="P:negative regulation of DNA-templated transcription"/>
    <property type="evidence" value="ECO:0007669"/>
    <property type="project" value="TreeGrafter"/>
</dbReference>
<dbReference type="CDD" id="cd00090">
    <property type="entry name" value="HTH_ARSR"/>
    <property type="match status" value="1"/>
</dbReference>
<protein>
    <submittedName>
        <fullName evidence="6">Transcriptional regulator, IclR family</fullName>
    </submittedName>
</protein>
<feature type="domain" description="HTH iclR-type" evidence="4">
    <location>
        <begin position="7"/>
        <end position="67"/>
    </location>
</feature>
<dbReference type="eggNOG" id="COG1414">
    <property type="taxonomic scope" value="Bacteria"/>
</dbReference>
<dbReference type="InterPro" id="IPR014757">
    <property type="entry name" value="Tscrpt_reg_IclR_C"/>
</dbReference>
<evidence type="ECO:0000256" key="3">
    <source>
        <dbReference type="ARBA" id="ARBA00023163"/>
    </source>
</evidence>
<dbReference type="SMART" id="SM00346">
    <property type="entry name" value="HTH_ICLR"/>
    <property type="match status" value="1"/>
</dbReference>
<dbReference type="InterPro" id="IPR050707">
    <property type="entry name" value="HTH_MetabolicPath_Reg"/>
</dbReference>
<accession>C6CCY5</accession>
<dbReference type="STRING" id="579405.Dd703_1222"/>
<dbReference type="GO" id="GO:0003700">
    <property type="term" value="F:DNA-binding transcription factor activity"/>
    <property type="evidence" value="ECO:0007669"/>
    <property type="project" value="TreeGrafter"/>
</dbReference>
<dbReference type="Gene3D" id="3.30.450.40">
    <property type="match status" value="1"/>
</dbReference>
<keyword evidence="3" id="KW-0804">Transcription</keyword>
<evidence type="ECO:0000313" key="7">
    <source>
        <dbReference type="Proteomes" id="UP000002734"/>
    </source>
</evidence>
<dbReference type="AlphaFoldDB" id="C6CCY5"/>
<keyword evidence="7" id="KW-1185">Reference proteome</keyword>
<dbReference type="Pfam" id="PF01614">
    <property type="entry name" value="IclR_C"/>
    <property type="match status" value="1"/>
</dbReference>
<keyword evidence="1" id="KW-0805">Transcription regulation</keyword>
<dbReference type="Pfam" id="PF09339">
    <property type="entry name" value="HTH_IclR"/>
    <property type="match status" value="1"/>
</dbReference>
<dbReference type="RefSeq" id="WP_012764843.1">
    <property type="nucleotide sequence ID" value="NC_012880.1"/>
</dbReference>
<dbReference type="Gene3D" id="1.10.10.10">
    <property type="entry name" value="Winged helix-like DNA-binding domain superfamily/Winged helix DNA-binding domain"/>
    <property type="match status" value="1"/>
</dbReference>
<dbReference type="InterPro" id="IPR005471">
    <property type="entry name" value="Tscrpt_reg_IclR_N"/>
</dbReference>
<dbReference type="GO" id="GO:0003677">
    <property type="term" value="F:DNA binding"/>
    <property type="evidence" value="ECO:0007669"/>
    <property type="project" value="UniProtKB-KW"/>
</dbReference>
<keyword evidence="2" id="KW-0238">DNA-binding</keyword>